<dbReference type="PANTHER" id="PTHR36380:SF1">
    <property type="entry name" value="OS01G0755100 PROTEIN"/>
    <property type="match status" value="1"/>
</dbReference>
<protein>
    <submittedName>
        <fullName evidence="3">Uncharacterized protein</fullName>
    </submittedName>
</protein>
<evidence type="ECO:0000313" key="4">
    <source>
        <dbReference type="Proteomes" id="UP001141806"/>
    </source>
</evidence>
<organism evidence="3 4">
    <name type="scientific">Protea cynaroides</name>
    <dbReference type="NCBI Taxonomy" id="273540"/>
    <lineage>
        <taxon>Eukaryota</taxon>
        <taxon>Viridiplantae</taxon>
        <taxon>Streptophyta</taxon>
        <taxon>Embryophyta</taxon>
        <taxon>Tracheophyta</taxon>
        <taxon>Spermatophyta</taxon>
        <taxon>Magnoliopsida</taxon>
        <taxon>Proteales</taxon>
        <taxon>Proteaceae</taxon>
        <taxon>Protea</taxon>
    </lineage>
</organism>
<reference evidence="3" key="1">
    <citation type="journal article" date="2023" name="Plant J.">
        <title>The genome of the king protea, Protea cynaroides.</title>
        <authorList>
            <person name="Chang J."/>
            <person name="Duong T.A."/>
            <person name="Schoeman C."/>
            <person name="Ma X."/>
            <person name="Roodt D."/>
            <person name="Barker N."/>
            <person name="Li Z."/>
            <person name="Van de Peer Y."/>
            <person name="Mizrachi E."/>
        </authorList>
    </citation>
    <scope>NUCLEOTIDE SEQUENCE</scope>
    <source>
        <tissue evidence="3">Young leaves</tissue>
    </source>
</reference>
<feature type="region of interest" description="Disordered" evidence="2">
    <location>
        <begin position="173"/>
        <end position="210"/>
    </location>
</feature>
<sequence length="831" mass="92587">MISYHCTHAPLFHLSFPASEKPEAFRLRFHSRLRNFLSLAFHMAESQKGAALTSDSKGKSSLLDEEFGKEFLSSWKTMTMTEDDGMDFSYETAPKGMKKNFNFDKLDMDFTLDDGFGKISSFKVDMSDLDFSSPKSREGPDKKSSNGKHEAKKDHFNFNFDFKELDSFDLDSSLTKGKQKSEKDTDDKEIDSSVRSEKDQGSKSNLVTEADAFKEDDAKKSSVASSKFEGLIVGLGDLDSISCSALTNSKFENVNATGGATDPLDENLNNRQEENQPIQFSKSPDSTKSYVQQPIHDSSGQSGSFDYPRQETATDLQVEFCSLETKIDTKSGLQSTKCEIGKNLENQNHVPMGYISGDESAPGFQSTKIEFQKKLGNQNHMPMRNISGSKSTLCNADIVDASTTSLSQKMQNSKARKENNDSVSQHLLAPVQSEPRMQMKEQGNGGTHVTFLGRTQETDPQSHLALTPMKIHFLGEKRKESAHLNPTDKRSDGRNQKEGNSNSHDATRTEGVPVVTEEYDKDHSISGSGSQVHDASLPEKATKSKPLNINPKLLVPSMNSKSISFEHNGPSLLKVGIKTSDANSFKISRIVTSKNDLSVSTLQKEIKSLRNSEGSMEMHVNLATKINQSINSEKQKMMSPSLKRKTFEEPSANPVTLHPLKRITEPPNHSRKTREVSQTVDESLVYNHENLADGCDKDVLFDHPTCKLDTSQQASLTELQVPTVMENDENFEKAEAYIKELEDICNMLTKKHEEAKEVLVRALVNNNNLLMLNHPIYEEKISLSPRSFNLDLLIDQLRLKGSSYMCSFIYAYGCGSPTSFSRIDAVICLMC</sequence>
<feature type="region of interest" description="Disordered" evidence="2">
    <location>
        <begin position="478"/>
        <end position="544"/>
    </location>
</feature>
<dbReference type="EMBL" id="JAMYWD010000003">
    <property type="protein sequence ID" value="KAJ4975330.1"/>
    <property type="molecule type" value="Genomic_DNA"/>
</dbReference>
<evidence type="ECO:0000256" key="1">
    <source>
        <dbReference type="SAM" id="Coils"/>
    </source>
</evidence>
<evidence type="ECO:0000256" key="2">
    <source>
        <dbReference type="SAM" id="MobiDB-lite"/>
    </source>
</evidence>
<accession>A0A9Q0QXH0</accession>
<comment type="caution">
    <text evidence="3">The sequence shown here is derived from an EMBL/GenBank/DDBJ whole genome shotgun (WGS) entry which is preliminary data.</text>
</comment>
<dbReference type="PANTHER" id="PTHR36380">
    <property type="entry name" value="BNAA03G58330D PROTEIN"/>
    <property type="match status" value="1"/>
</dbReference>
<dbReference type="OrthoDB" id="602706at2759"/>
<name>A0A9Q0QXH0_9MAGN</name>
<feature type="compositionally biased region" description="Basic and acidic residues" evidence="2">
    <location>
        <begin position="135"/>
        <end position="151"/>
    </location>
</feature>
<feature type="compositionally biased region" description="Basic and acidic residues" evidence="2">
    <location>
        <begin position="179"/>
        <end position="201"/>
    </location>
</feature>
<keyword evidence="4" id="KW-1185">Reference proteome</keyword>
<feature type="region of interest" description="Disordered" evidence="2">
    <location>
        <begin position="433"/>
        <end position="452"/>
    </location>
</feature>
<dbReference type="Proteomes" id="UP001141806">
    <property type="component" value="Unassembled WGS sequence"/>
</dbReference>
<feature type="compositionally biased region" description="Basic and acidic residues" evidence="2">
    <location>
        <begin position="478"/>
        <end position="497"/>
    </location>
</feature>
<dbReference type="AlphaFoldDB" id="A0A9Q0QXH0"/>
<keyword evidence="1" id="KW-0175">Coiled coil</keyword>
<evidence type="ECO:0000313" key="3">
    <source>
        <dbReference type="EMBL" id="KAJ4975330.1"/>
    </source>
</evidence>
<gene>
    <name evidence="3" type="ORF">NE237_000436</name>
</gene>
<feature type="region of interest" description="Disordered" evidence="2">
    <location>
        <begin position="130"/>
        <end position="151"/>
    </location>
</feature>
<dbReference type="InterPro" id="IPR038777">
    <property type="entry name" value="At4g18490-like"/>
</dbReference>
<feature type="region of interest" description="Disordered" evidence="2">
    <location>
        <begin position="275"/>
        <end position="309"/>
    </location>
</feature>
<feature type="compositionally biased region" description="Polar residues" evidence="2">
    <location>
        <begin position="275"/>
        <end position="304"/>
    </location>
</feature>
<feature type="coiled-coil region" evidence="1">
    <location>
        <begin position="731"/>
        <end position="758"/>
    </location>
</feature>
<proteinExistence type="predicted"/>